<feature type="compositionally biased region" description="Basic and acidic residues" evidence="3">
    <location>
        <begin position="475"/>
        <end position="484"/>
    </location>
</feature>
<dbReference type="GO" id="GO:0007018">
    <property type="term" value="P:microtubule-based movement"/>
    <property type="evidence" value="ECO:0007669"/>
    <property type="project" value="InterPro"/>
</dbReference>
<feature type="compositionally biased region" description="Acidic residues" evidence="3">
    <location>
        <begin position="848"/>
        <end position="861"/>
    </location>
</feature>
<dbReference type="GO" id="GO:0005524">
    <property type="term" value="F:ATP binding"/>
    <property type="evidence" value="ECO:0007669"/>
    <property type="project" value="UniProtKB-UniRule"/>
</dbReference>
<dbReference type="InterPro" id="IPR027417">
    <property type="entry name" value="P-loop_NTPase"/>
</dbReference>
<feature type="coiled-coil region" evidence="2">
    <location>
        <begin position="876"/>
        <end position="907"/>
    </location>
</feature>
<feature type="compositionally biased region" description="Low complexity" evidence="3">
    <location>
        <begin position="214"/>
        <end position="233"/>
    </location>
</feature>
<feature type="compositionally biased region" description="Polar residues" evidence="3">
    <location>
        <begin position="804"/>
        <end position="814"/>
    </location>
</feature>
<feature type="compositionally biased region" description="Low complexity" evidence="3">
    <location>
        <begin position="1524"/>
        <end position="1538"/>
    </location>
</feature>
<feature type="compositionally biased region" description="Low complexity" evidence="3">
    <location>
        <begin position="793"/>
        <end position="803"/>
    </location>
</feature>
<accession>A0A7S4IAA4</accession>
<feature type="compositionally biased region" description="Low complexity" evidence="3">
    <location>
        <begin position="283"/>
        <end position="297"/>
    </location>
</feature>
<dbReference type="Gene3D" id="3.40.850.10">
    <property type="entry name" value="Kinesin motor domain"/>
    <property type="match status" value="1"/>
</dbReference>
<feature type="domain" description="Kinesin motor" evidence="4">
    <location>
        <begin position="1207"/>
        <end position="1629"/>
    </location>
</feature>
<protein>
    <recommendedName>
        <fullName evidence="4">Kinesin motor domain-containing protein</fullName>
    </recommendedName>
</protein>
<keyword evidence="1" id="KW-0505">Motor protein</keyword>
<evidence type="ECO:0000256" key="2">
    <source>
        <dbReference type="SAM" id="Coils"/>
    </source>
</evidence>
<dbReference type="InterPro" id="IPR001752">
    <property type="entry name" value="Kinesin_motor_dom"/>
</dbReference>
<keyword evidence="1" id="KW-0067">ATP-binding</keyword>
<feature type="compositionally biased region" description="Polar residues" evidence="3">
    <location>
        <begin position="1100"/>
        <end position="1111"/>
    </location>
</feature>
<feature type="compositionally biased region" description="Low complexity" evidence="3">
    <location>
        <begin position="90"/>
        <end position="105"/>
    </location>
</feature>
<proteinExistence type="inferred from homology"/>
<feature type="region of interest" description="Disordered" evidence="3">
    <location>
        <begin position="624"/>
        <end position="873"/>
    </location>
</feature>
<dbReference type="InterPro" id="IPR027640">
    <property type="entry name" value="Kinesin-like_fam"/>
</dbReference>
<dbReference type="Pfam" id="PF00225">
    <property type="entry name" value="Kinesin"/>
    <property type="match status" value="1"/>
</dbReference>
<evidence type="ECO:0000256" key="1">
    <source>
        <dbReference type="PROSITE-ProRule" id="PRU00283"/>
    </source>
</evidence>
<feature type="compositionally biased region" description="Low complexity" evidence="3">
    <location>
        <begin position="314"/>
        <end position="326"/>
    </location>
</feature>
<dbReference type="GO" id="GO:0003777">
    <property type="term" value="F:microtubule motor activity"/>
    <property type="evidence" value="ECO:0007669"/>
    <property type="project" value="InterPro"/>
</dbReference>
<feature type="compositionally biased region" description="Low complexity" evidence="3">
    <location>
        <begin position="12"/>
        <end position="26"/>
    </location>
</feature>
<dbReference type="SMART" id="SM00129">
    <property type="entry name" value="KISc"/>
    <property type="match status" value="1"/>
</dbReference>
<evidence type="ECO:0000313" key="5">
    <source>
        <dbReference type="EMBL" id="CAE2223013.1"/>
    </source>
</evidence>
<feature type="region of interest" description="Disordered" evidence="3">
    <location>
        <begin position="1518"/>
        <end position="1547"/>
    </location>
</feature>
<feature type="region of interest" description="Disordered" evidence="3">
    <location>
        <begin position="1379"/>
        <end position="1428"/>
    </location>
</feature>
<feature type="compositionally biased region" description="Low complexity" evidence="3">
    <location>
        <begin position="670"/>
        <end position="700"/>
    </location>
</feature>
<evidence type="ECO:0000256" key="3">
    <source>
        <dbReference type="SAM" id="MobiDB-lite"/>
    </source>
</evidence>
<feature type="compositionally biased region" description="Low complexity" evidence="3">
    <location>
        <begin position="1406"/>
        <end position="1425"/>
    </location>
</feature>
<evidence type="ECO:0000259" key="4">
    <source>
        <dbReference type="PROSITE" id="PS50067"/>
    </source>
</evidence>
<feature type="compositionally biased region" description="Low complexity" evidence="3">
    <location>
        <begin position="725"/>
        <end position="747"/>
    </location>
</feature>
<feature type="binding site" evidence="1">
    <location>
        <begin position="1294"/>
        <end position="1301"/>
    </location>
    <ligand>
        <name>ATP</name>
        <dbReference type="ChEBI" id="CHEBI:30616"/>
    </ligand>
</feature>
<dbReference type="PRINTS" id="PR00380">
    <property type="entry name" value="KINESINHEAVY"/>
</dbReference>
<feature type="compositionally biased region" description="Gly residues" evidence="3">
    <location>
        <begin position="195"/>
        <end position="204"/>
    </location>
</feature>
<feature type="compositionally biased region" description="Polar residues" evidence="3">
    <location>
        <begin position="156"/>
        <end position="167"/>
    </location>
</feature>
<feature type="compositionally biased region" description="Basic residues" evidence="3">
    <location>
        <begin position="1073"/>
        <end position="1089"/>
    </location>
</feature>
<gene>
    <name evidence="5" type="ORF">OAUR00152_LOCUS9104</name>
</gene>
<dbReference type="PANTHER" id="PTHR47972:SF28">
    <property type="entry name" value="KINESIN-LIKE PROTEIN KLP-3"/>
    <property type="match status" value="1"/>
</dbReference>
<feature type="compositionally biased region" description="Basic and acidic residues" evidence="3">
    <location>
        <begin position="995"/>
        <end position="1008"/>
    </location>
</feature>
<feature type="region of interest" description="Disordered" evidence="3">
    <location>
        <begin position="1"/>
        <end position="328"/>
    </location>
</feature>
<dbReference type="PROSITE" id="PS50067">
    <property type="entry name" value="KINESIN_MOTOR_2"/>
    <property type="match status" value="1"/>
</dbReference>
<feature type="compositionally biased region" description="Polar residues" evidence="3">
    <location>
        <begin position="106"/>
        <end position="140"/>
    </location>
</feature>
<sequence length="1642" mass="171321">MIETERSGGGTMFSPSSSSAATPSGGKIANGVPSSSTVEEDDSPLAALDKLVASATAGAAGRLDGDPSPHQQQHRGSDENSGGVANRAMSGGASAQLASGLQSASTPASSASRGQHTGSYVGTSENGVSHHSTQQAQTANVGAVSGKPPTAGAPRKSTNPAGRSDWSSGGGISGHGTAATLSSSSSSPGQMSRDGSGGGGGGGVAAELAALNTASKPPAIPPAGSSAAPQSSSGVVGVDPTFLVPRNPRDTVLASSPKRRSRSATRGGAHSASPGAAGGGRSVGATSQASAASAGAPPGIPPMANVSPTPSQGSSYAQSSYAQLSLPSSPQGSGAGVAYLVDTSGTTLGSAGAGAAPASASAAAAAAARGNDFLRRTDPDTEEQAMFEQRLCEDEYGVAVRKINSNGRSQLRYVKCVPLVSHEGGGGFVAGSPTPHGRGAGASVTSAADRSVASSAARSVSSLMGRISRSGRSARRSDRSRSGRDGSVSVERSRTGHGGVDIETPAGRHMSSDSPSQASGAAYSGDPEQMRNLLSTAPGRRRLALTWGNKKKVKLGLDRFVCVRKGKTTDRTKRNPCDRSRLLSLITDDRANPSLDIEAPTKLDRDKFARAFARFLGVPLEADPAADEASDVGNASVDLGKKRSKSRSKERFSAAHSAPDLSPSIKSLRSASTSQASSAAPQTPDRGANAAAGGLLPAPLDQSPSRSEDLKFTFNKELPVDPLKGAPAASSSGGTSGSLSASHSSSSKVELLSDAAMKNLTSVGQRNDEEEDEEEPDLLNGVPTPTNKQEGRVSAAASSAVPSTQTLNNSTRNSLDPIGPDGRHRHHHHHGKSPGGTPLGKEKGEADGGGEGDGDDDDDAGTDVSSLTQGFDQEIVEELHQALTELRAELEASRAEAARAVKVAEQAIQSAESCTSNDWNSTVTHKAAEAAAKAQKRSADAMAKQRDAEERLSKERKSAQFWRKQAEESEEEKGGLRTRAAAAEVQRSAMSSELQGERQRAKEDATRLREERVRIEKAKAEELALASERNRLLEAELDKARRDLTARSMEAKSLHETLTEIKNNPAVVEKSGGRKKLSFGRSASKKKRGQSLLAFEGDASFQSPPRPTSTHSVASSVAGGADASVSAQSLVKVHEEAIQLRTELEILRRTAAEEIAALPAEGREWVGRAASAMEAAQSEARMLRERLARETAMRRKLSDEVQDLRGSVRVFCRPRLTQSGGEDTILTAMSHDILQMRRDLMIAPSGDAELAPPLSFEFDHIFTPEISQKDVYAEVEKLVLSAMDGYNICVMAYGPRGCGKTHTLVGDLSVTLGGVEGSDASVAIKEYGVHFLTAAQLFTIAERRQDRYQDTVTITIVEVHNERLRDLLAGTSIAEACGETQGGDVLPDRPKRGKGGQKGQNEDDPNGNSNSSQQGNSTSSKSGNKAGKLEIRTTYDGDTIVQGLISVPVKNFDDICRVWQECLIERAARLAERSVDPAEYEAESHVIATLNVTSTNTATGVGTVGKIQFADLASADLVPKRTPSGTSGSKSSQSAKQTPMESVLSGIGNNDGTEWKFVNRSLGTLLDVVSARCQFSRSVPYRNSTITHLLRDSLTSDTKVLLLLCVSDDAEDLQETASALRFASQMRRVSIGKATKHTVSLA</sequence>
<reference evidence="5" key="1">
    <citation type="submission" date="2021-01" db="EMBL/GenBank/DDBJ databases">
        <authorList>
            <person name="Corre E."/>
            <person name="Pelletier E."/>
            <person name="Niang G."/>
            <person name="Scheremetjew M."/>
            <person name="Finn R."/>
            <person name="Kale V."/>
            <person name="Holt S."/>
            <person name="Cochrane G."/>
            <person name="Meng A."/>
            <person name="Brown T."/>
            <person name="Cohen L."/>
        </authorList>
    </citation>
    <scope>NUCLEOTIDE SEQUENCE</scope>
    <source>
        <strain evidence="5">Isolate 1302-5</strain>
    </source>
</reference>
<feature type="region of interest" description="Disordered" evidence="3">
    <location>
        <begin position="1069"/>
        <end position="1116"/>
    </location>
</feature>
<feature type="compositionally biased region" description="Acidic residues" evidence="3">
    <location>
        <begin position="768"/>
        <end position="777"/>
    </location>
</feature>
<keyword evidence="1" id="KW-0547">Nucleotide-binding</keyword>
<dbReference type="EMBL" id="HBKQ01013240">
    <property type="protein sequence ID" value="CAE2223013.1"/>
    <property type="molecule type" value="Transcribed_RNA"/>
</dbReference>
<dbReference type="InterPro" id="IPR036961">
    <property type="entry name" value="Kinesin_motor_dom_sf"/>
</dbReference>
<comment type="similarity">
    <text evidence="1">Belongs to the TRAFAC class myosin-kinesin ATPase superfamily. Kinesin family.</text>
</comment>
<feature type="compositionally biased region" description="Basic residues" evidence="3">
    <location>
        <begin position="823"/>
        <end position="832"/>
    </location>
</feature>
<dbReference type="SUPFAM" id="SSF52540">
    <property type="entry name" value="P-loop containing nucleoside triphosphate hydrolases"/>
    <property type="match status" value="1"/>
</dbReference>
<dbReference type="GO" id="GO:0008017">
    <property type="term" value="F:microtubule binding"/>
    <property type="evidence" value="ECO:0007669"/>
    <property type="project" value="InterPro"/>
</dbReference>
<organism evidence="5">
    <name type="scientific">Odontella aurita</name>
    <dbReference type="NCBI Taxonomy" id="265563"/>
    <lineage>
        <taxon>Eukaryota</taxon>
        <taxon>Sar</taxon>
        <taxon>Stramenopiles</taxon>
        <taxon>Ochrophyta</taxon>
        <taxon>Bacillariophyta</taxon>
        <taxon>Mediophyceae</taxon>
        <taxon>Biddulphiophycidae</taxon>
        <taxon>Eupodiscales</taxon>
        <taxon>Odontellaceae</taxon>
        <taxon>Odontella</taxon>
    </lineage>
</organism>
<feature type="coiled-coil region" evidence="2">
    <location>
        <begin position="1130"/>
        <end position="1200"/>
    </location>
</feature>
<keyword evidence="2" id="KW-0175">Coiled coil</keyword>
<dbReference type="GO" id="GO:0015630">
    <property type="term" value="C:microtubule cytoskeleton"/>
    <property type="evidence" value="ECO:0007669"/>
    <property type="project" value="TreeGrafter"/>
</dbReference>
<feature type="compositionally biased region" description="Low complexity" evidence="3">
    <location>
        <begin position="456"/>
        <end position="471"/>
    </location>
</feature>
<dbReference type="PANTHER" id="PTHR47972">
    <property type="entry name" value="KINESIN-LIKE PROTEIN KLP-3"/>
    <property type="match status" value="1"/>
</dbReference>
<name>A0A7S4IAA4_9STRA</name>
<feature type="region of interest" description="Disordered" evidence="3">
    <location>
        <begin position="925"/>
        <end position="1008"/>
    </location>
</feature>
<feature type="compositionally biased region" description="Basic and acidic residues" evidence="3">
    <location>
        <begin position="937"/>
        <end position="975"/>
    </location>
</feature>
<feature type="region of interest" description="Disordered" evidence="3">
    <location>
        <begin position="456"/>
        <end position="532"/>
    </location>
</feature>